<dbReference type="Proteomes" id="UP001165083">
    <property type="component" value="Unassembled WGS sequence"/>
</dbReference>
<comment type="caution">
    <text evidence="1">The sequence shown here is derived from an EMBL/GenBank/DDBJ whole genome shotgun (WGS) entry which is preliminary data.</text>
</comment>
<accession>A0A9W6TMF3</accession>
<gene>
    <name evidence="1" type="ORF">Plil01_000568200</name>
</gene>
<dbReference type="OrthoDB" id="190375at2759"/>
<evidence type="ECO:0000313" key="1">
    <source>
        <dbReference type="EMBL" id="GMF16118.1"/>
    </source>
</evidence>
<evidence type="ECO:0000313" key="2">
    <source>
        <dbReference type="Proteomes" id="UP001165083"/>
    </source>
</evidence>
<protein>
    <submittedName>
        <fullName evidence="1">Unnamed protein product</fullName>
    </submittedName>
</protein>
<keyword evidence="2" id="KW-1185">Reference proteome</keyword>
<dbReference type="EMBL" id="BSXW01000241">
    <property type="protein sequence ID" value="GMF16118.1"/>
    <property type="molecule type" value="Genomic_DNA"/>
</dbReference>
<sequence>MEKRRVFGLLGGTYWSQDVLDAAKEKQVFCVGSTDILAAAQDKWRHRIQSNGQVLDDEEKERNTREHISDLTNQIASAAATAHIEQTKMLFDPIFREVERSFNNVQKLQRRHDRCLEETRQQRKLQETAGTACEGQADYSIETSFNRANHPVHEVDRLQRKRQLVLAAKVPWHLLDQLEAERRNLAHEKAMLKLWGKANVGE</sequence>
<organism evidence="1 2">
    <name type="scientific">Phytophthora lilii</name>
    <dbReference type="NCBI Taxonomy" id="2077276"/>
    <lineage>
        <taxon>Eukaryota</taxon>
        <taxon>Sar</taxon>
        <taxon>Stramenopiles</taxon>
        <taxon>Oomycota</taxon>
        <taxon>Peronosporomycetes</taxon>
        <taxon>Peronosporales</taxon>
        <taxon>Peronosporaceae</taxon>
        <taxon>Phytophthora</taxon>
    </lineage>
</organism>
<proteinExistence type="predicted"/>
<reference evidence="1" key="1">
    <citation type="submission" date="2023-04" db="EMBL/GenBank/DDBJ databases">
        <title>Phytophthora lilii NBRC 32176.</title>
        <authorList>
            <person name="Ichikawa N."/>
            <person name="Sato H."/>
            <person name="Tonouchi N."/>
        </authorList>
    </citation>
    <scope>NUCLEOTIDE SEQUENCE</scope>
    <source>
        <strain evidence="1">NBRC 32176</strain>
    </source>
</reference>
<dbReference type="AlphaFoldDB" id="A0A9W6TMF3"/>
<name>A0A9W6TMF3_9STRA</name>